<reference evidence="12" key="1">
    <citation type="journal article" date="2023" name="IMA Fungus">
        <title>Comparative genomic study of the Penicillium genus elucidates a diverse pangenome and 15 lateral gene transfer events.</title>
        <authorList>
            <person name="Petersen C."/>
            <person name="Sorensen T."/>
            <person name="Nielsen M.R."/>
            <person name="Sondergaard T.E."/>
            <person name="Sorensen J.L."/>
            <person name="Fitzpatrick D.A."/>
            <person name="Frisvad J.C."/>
            <person name="Nielsen K.L."/>
        </authorList>
    </citation>
    <scope>NUCLEOTIDE SEQUENCE</scope>
    <source>
        <strain evidence="12">IBT 17514</strain>
    </source>
</reference>
<evidence type="ECO:0000256" key="5">
    <source>
        <dbReference type="ARBA" id="ARBA00022927"/>
    </source>
</evidence>
<comment type="subcellular location">
    <subcellularLocation>
        <location evidence="1">Nucleus</location>
        <location evidence="1">Nuclear pore complex</location>
    </subcellularLocation>
</comment>
<dbReference type="Pfam" id="PF07817">
    <property type="entry name" value="GLE1"/>
    <property type="match status" value="1"/>
</dbReference>
<evidence type="ECO:0000256" key="6">
    <source>
        <dbReference type="ARBA" id="ARBA00023010"/>
    </source>
</evidence>
<evidence type="ECO:0000256" key="3">
    <source>
        <dbReference type="ARBA" id="ARBA00022448"/>
    </source>
</evidence>
<proteinExistence type="inferred from homology"/>
<evidence type="ECO:0000256" key="7">
    <source>
        <dbReference type="ARBA" id="ARBA00023132"/>
    </source>
</evidence>
<evidence type="ECO:0000256" key="2">
    <source>
        <dbReference type="ARBA" id="ARBA00011056"/>
    </source>
</evidence>
<feature type="compositionally biased region" description="Basic and acidic residues" evidence="11">
    <location>
        <begin position="115"/>
        <end position="193"/>
    </location>
</feature>
<dbReference type="AlphaFoldDB" id="A0AAD6HK06"/>
<keyword evidence="13" id="KW-1185">Reference proteome</keyword>
<comment type="similarity">
    <text evidence="2">Belongs to the GLE1 family.</text>
</comment>
<dbReference type="GO" id="GO:0005737">
    <property type="term" value="C:cytoplasm"/>
    <property type="evidence" value="ECO:0007669"/>
    <property type="project" value="TreeGrafter"/>
</dbReference>
<accession>A0AAD6HK06</accession>
<name>A0AAD6HK06_9EURO</name>
<feature type="region of interest" description="Disordered" evidence="11">
    <location>
        <begin position="115"/>
        <end position="200"/>
    </location>
</feature>
<evidence type="ECO:0000256" key="11">
    <source>
        <dbReference type="SAM" id="MobiDB-lite"/>
    </source>
</evidence>
<keyword evidence="6" id="KW-0811">Translocation</keyword>
<keyword evidence="5" id="KW-0653">Protein transport</keyword>
<dbReference type="InterPro" id="IPR012476">
    <property type="entry name" value="GLE1"/>
</dbReference>
<dbReference type="GO" id="GO:0005543">
    <property type="term" value="F:phospholipid binding"/>
    <property type="evidence" value="ECO:0007669"/>
    <property type="project" value="TreeGrafter"/>
</dbReference>
<reference evidence="12" key="2">
    <citation type="submission" date="2023-01" db="EMBL/GenBank/DDBJ databases">
        <authorList>
            <person name="Petersen C."/>
        </authorList>
    </citation>
    <scope>NUCLEOTIDE SEQUENCE</scope>
    <source>
        <strain evidence="12">IBT 17514</strain>
    </source>
</reference>
<evidence type="ECO:0000256" key="10">
    <source>
        <dbReference type="ARBA" id="ARBA00029983"/>
    </source>
</evidence>
<comment type="caution">
    <text evidence="12">The sequence shown here is derived from an EMBL/GenBank/DDBJ whole genome shotgun (WGS) entry which is preliminary data.</text>
</comment>
<sequence length="520" mass="59902">MTKRLIHVPPLDSPSKQLMYDLSRDLEKVRIFNEDLKKVHAYERKAFYEQLDQIDLEREAIHNAALDEAEAFHNRVREEAEATLKEHNRIEEEERRRKEEEARLEQERIDREKAEKLRREQEEAARLEAERQAKEEAKRKAEEEAERARQAVLDKERKEAREKLEKEQAEQRAKEEEATKAKKAAEAKARAEQQQKSGSSYLSAEELKIHQRYLTLHKTLKDFRAWMRQLSNEQPEFKAAAGLLRRQIRKSVGQLRDGKGANKTQTHQIRADLEKAISLNGPLVDVRQFIAFPPDEIAKTEHQVPALLIYGLHMLAKSLISALVNEAAIQPKHAEPVGVLAAQIWSMEAFTYKGFALSDILWAKYRVVCPVLWGFTGSEETDVGRSAIGWWRTEAGGPFVSEQEHLDRMTALGAGYAALTLRNFGKTKRQNPFPNTLFWHSMEKILAVPSAELQDTHITVLQAMLRYSGERIITMWGVYGLALVRRAVLGLPQSMAKKSMPVHQLELIKELYKRENQILV</sequence>
<dbReference type="Proteomes" id="UP001215712">
    <property type="component" value="Unassembled WGS sequence"/>
</dbReference>
<evidence type="ECO:0000313" key="13">
    <source>
        <dbReference type="Proteomes" id="UP001215712"/>
    </source>
</evidence>
<organism evidence="12 13">
    <name type="scientific">Penicillium malachiteum</name>
    <dbReference type="NCBI Taxonomy" id="1324776"/>
    <lineage>
        <taxon>Eukaryota</taxon>
        <taxon>Fungi</taxon>
        <taxon>Dikarya</taxon>
        <taxon>Ascomycota</taxon>
        <taxon>Pezizomycotina</taxon>
        <taxon>Eurotiomycetes</taxon>
        <taxon>Eurotiomycetidae</taxon>
        <taxon>Eurotiales</taxon>
        <taxon>Aspergillaceae</taxon>
        <taxon>Penicillium</taxon>
    </lineage>
</organism>
<evidence type="ECO:0000256" key="8">
    <source>
        <dbReference type="ARBA" id="ARBA00023242"/>
    </source>
</evidence>
<dbReference type="EMBL" id="JAQJAN010000008">
    <property type="protein sequence ID" value="KAJ5724375.1"/>
    <property type="molecule type" value="Genomic_DNA"/>
</dbReference>
<keyword evidence="7" id="KW-0906">Nuclear pore complex</keyword>
<keyword evidence="3" id="KW-0813">Transport</keyword>
<evidence type="ECO:0000256" key="4">
    <source>
        <dbReference type="ARBA" id="ARBA00022816"/>
    </source>
</evidence>
<dbReference type="PANTHER" id="PTHR12960:SF0">
    <property type="entry name" value="MRNA EXPORT FACTOR GLE1"/>
    <property type="match status" value="1"/>
</dbReference>
<dbReference type="Gene3D" id="1.25.40.510">
    <property type="entry name" value="GLE1-like"/>
    <property type="match status" value="1"/>
</dbReference>
<dbReference type="GO" id="GO:0015031">
    <property type="term" value="P:protein transport"/>
    <property type="evidence" value="ECO:0007669"/>
    <property type="project" value="UniProtKB-KW"/>
</dbReference>
<protein>
    <recommendedName>
        <fullName evidence="9">mRNA export factor GLE1</fullName>
    </recommendedName>
    <alternativeName>
        <fullName evidence="10">Nucleoporin GLE1</fullName>
    </alternativeName>
</protein>
<evidence type="ECO:0000256" key="9">
    <source>
        <dbReference type="ARBA" id="ARBA00026227"/>
    </source>
</evidence>
<dbReference type="PANTHER" id="PTHR12960">
    <property type="entry name" value="GLE-1-RELATED"/>
    <property type="match status" value="1"/>
</dbReference>
<dbReference type="InterPro" id="IPR038506">
    <property type="entry name" value="GLE1-like_sf"/>
</dbReference>
<dbReference type="GO" id="GO:0016973">
    <property type="term" value="P:poly(A)+ mRNA export from nucleus"/>
    <property type="evidence" value="ECO:0007669"/>
    <property type="project" value="InterPro"/>
</dbReference>
<dbReference type="GO" id="GO:0031369">
    <property type="term" value="F:translation initiation factor binding"/>
    <property type="evidence" value="ECO:0007669"/>
    <property type="project" value="TreeGrafter"/>
</dbReference>
<gene>
    <name evidence="12" type="ORF">N7493_006103</name>
</gene>
<dbReference type="GO" id="GO:0000822">
    <property type="term" value="F:inositol hexakisphosphate binding"/>
    <property type="evidence" value="ECO:0007669"/>
    <property type="project" value="TreeGrafter"/>
</dbReference>
<keyword evidence="8" id="KW-0539">Nucleus</keyword>
<evidence type="ECO:0000313" key="12">
    <source>
        <dbReference type="EMBL" id="KAJ5724375.1"/>
    </source>
</evidence>
<evidence type="ECO:0000256" key="1">
    <source>
        <dbReference type="ARBA" id="ARBA00004567"/>
    </source>
</evidence>
<keyword evidence="4" id="KW-0509">mRNA transport</keyword>
<dbReference type="GO" id="GO:0044614">
    <property type="term" value="C:nuclear pore cytoplasmic filaments"/>
    <property type="evidence" value="ECO:0007669"/>
    <property type="project" value="TreeGrafter"/>
</dbReference>